<evidence type="ECO:0000313" key="4">
    <source>
        <dbReference type="EMBL" id="TDH14142.1"/>
    </source>
</evidence>
<dbReference type="Proteomes" id="UP000295070">
    <property type="component" value="Chromosome 4"/>
</dbReference>
<feature type="compositionally biased region" description="Low complexity" evidence="2">
    <location>
        <begin position="245"/>
        <end position="258"/>
    </location>
</feature>
<keyword evidence="1" id="KW-0175">Coiled coil</keyword>
<dbReference type="PANTHER" id="PTHR31663:SF2">
    <property type="entry name" value="COILED-COIL DOMAIN-CONTAINING 3B"/>
    <property type="match status" value="1"/>
</dbReference>
<organism evidence="4 5">
    <name type="scientific">Perca flavescens</name>
    <name type="common">American yellow perch</name>
    <name type="synonym">Morone flavescens</name>
    <dbReference type="NCBI Taxonomy" id="8167"/>
    <lineage>
        <taxon>Eukaryota</taxon>
        <taxon>Metazoa</taxon>
        <taxon>Chordata</taxon>
        <taxon>Craniata</taxon>
        <taxon>Vertebrata</taxon>
        <taxon>Euteleostomi</taxon>
        <taxon>Actinopterygii</taxon>
        <taxon>Neopterygii</taxon>
        <taxon>Teleostei</taxon>
        <taxon>Neoteleostei</taxon>
        <taxon>Acanthomorphata</taxon>
        <taxon>Eupercaria</taxon>
        <taxon>Perciformes</taxon>
        <taxon>Percoidei</taxon>
        <taxon>Percidae</taxon>
        <taxon>Percinae</taxon>
        <taxon>Perca</taxon>
    </lineage>
</organism>
<keyword evidence="5" id="KW-1185">Reference proteome</keyword>
<evidence type="ECO:0008006" key="6">
    <source>
        <dbReference type="Google" id="ProtNLM"/>
    </source>
</evidence>
<feature type="region of interest" description="Disordered" evidence="2">
    <location>
        <begin position="243"/>
        <end position="273"/>
    </location>
</feature>
<protein>
    <recommendedName>
        <fullName evidence="6">Coiled-coil domain-containing protein 3</fullName>
    </recommendedName>
</protein>
<accession>A0A484DG16</accession>
<sequence>MWIIWAFILAAAGPDRCWGCQLPRDWRPQTEACRAELAEIIVFAKVLALHKESYNVYNDLPSDTELLFSAEIELLCDQAWGSMLEVPAGSRFNVTGMGYFTCFSYSVTKNNNYYFFLRMDENYNIMPHGVNFQDPIFPDTADNHRMFASLFQFANCTSGTQVHSYAPEWEAQEDSRLLCSAVQKALFEEEERVWTLSQKVRSLEKANDHLREKVKTMKRLLRQAQRETTKEQQILSLKQLYESKTAQTHPDQDTTQDQRNQPLKKALSRKLKN</sequence>
<dbReference type="EMBL" id="SCKG01000004">
    <property type="protein sequence ID" value="TDH14142.1"/>
    <property type="molecule type" value="Genomic_DNA"/>
</dbReference>
<name>A0A484DG16_PERFV</name>
<evidence type="ECO:0000256" key="1">
    <source>
        <dbReference type="SAM" id="Coils"/>
    </source>
</evidence>
<dbReference type="PANTHER" id="PTHR31663">
    <property type="entry name" value="COILED-COIL DOMAIN-CONTAINING PROTEIN 3"/>
    <property type="match status" value="1"/>
</dbReference>
<dbReference type="AlphaFoldDB" id="A0A484DG16"/>
<feature type="chain" id="PRO_5019845147" description="Coiled-coil domain-containing protein 3" evidence="3">
    <location>
        <begin position="20"/>
        <end position="273"/>
    </location>
</feature>
<reference evidence="4 5" key="1">
    <citation type="submission" date="2019-01" db="EMBL/GenBank/DDBJ databases">
        <title>A chromosome-scale genome assembly of the yellow perch, Perca flavescens.</title>
        <authorList>
            <person name="Feron R."/>
            <person name="Morvezen R."/>
            <person name="Bestin A."/>
            <person name="Haffray P."/>
            <person name="Klopp C."/>
            <person name="Zahm M."/>
            <person name="Cabau C."/>
            <person name="Roques C."/>
            <person name="Donnadieu C."/>
            <person name="Bouchez O."/>
            <person name="Christie M."/>
            <person name="Larson W."/>
            <person name="Guiguen Y."/>
        </authorList>
    </citation>
    <scope>NUCLEOTIDE SEQUENCE [LARGE SCALE GENOMIC DNA]</scope>
    <source>
        <strain evidence="4">YP-PL-M2</strain>
        <tissue evidence="4">Blood</tissue>
    </source>
</reference>
<keyword evidence="3" id="KW-0732">Signal</keyword>
<dbReference type="InterPro" id="IPR040311">
    <property type="entry name" value="CCDC3"/>
</dbReference>
<feature type="signal peptide" evidence="3">
    <location>
        <begin position="1"/>
        <end position="19"/>
    </location>
</feature>
<comment type="caution">
    <text evidence="4">The sequence shown here is derived from an EMBL/GenBank/DDBJ whole genome shotgun (WGS) entry which is preliminary data.</text>
</comment>
<proteinExistence type="predicted"/>
<evidence type="ECO:0000313" key="5">
    <source>
        <dbReference type="Proteomes" id="UP000295070"/>
    </source>
</evidence>
<evidence type="ECO:0000256" key="3">
    <source>
        <dbReference type="SAM" id="SignalP"/>
    </source>
</evidence>
<feature type="coiled-coil region" evidence="1">
    <location>
        <begin position="200"/>
        <end position="227"/>
    </location>
</feature>
<evidence type="ECO:0000256" key="2">
    <source>
        <dbReference type="SAM" id="MobiDB-lite"/>
    </source>
</evidence>
<gene>
    <name evidence="4" type="ORF">EPR50_G00041690</name>
</gene>